<dbReference type="GO" id="GO:0003875">
    <property type="term" value="F:ADP-ribosylarginine hydrolase activity"/>
    <property type="evidence" value="ECO:0007669"/>
    <property type="project" value="UniProtKB-ARBA"/>
</dbReference>
<dbReference type="InterPro" id="IPR036705">
    <property type="entry name" value="Ribosyl_crysJ1_sf"/>
</dbReference>
<proteinExistence type="inferred from homology"/>
<comment type="function">
    <text evidence="3">May act as a GTPase-activating protein for Rab family protein(s).</text>
</comment>
<dbReference type="InterPro" id="IPR035969">
    <property type="entry name" value="Rab-GAP_TBC_sf"/>
</dbReference>
<evidence type="ECO:0000256" key="2">
    <source>
        <dbReference type="ARBA" id="ARBA00022468"/>
    </source>
</evidence>
<dbReference type="Pfam" id="PF00566">
    <property type="entry name" value="RabGAP-TBC"/>
    <property type="match status" value="1"/>
</dbReference>
<dbReference type="InterPro" id="IPR005502">
    <property type="entry name" value="Ribosyl_crysJ1"/>
</dbReference>
<evidence type="ECO:0000259" key="6">
    <source>
        <dbReference type="PROSITE" id="PS50086"/>
    </source>
</evidence>
<dbReference type="Gene3D" id="1.10.4080.10">
    <property type="entry name" value="ADP-ribosylation/Crystallin J1"/>
    <property type="match status" value="1"/>
</dbReference>
<keyword evidence="2" id="KW-0343">GTPase activation</keyword>
<evidence type="ECO:0000256" key="5">
    <source>
        <dbReference type="SAM" id="MobiDB-lite"/>
    </source>
</evidence>
<dbReference type="FunFam" id="1.10.4080.10:FF:000002">
    <property type="entry name" value="ADP-ribosylarginine hydrolase isoform X1"/>
    <property type="match status" value="1"/>
</dbReference>
<accession>A0A061IPC1</accession>
<dbReference type="SMART" id="SM00164">
    <property type="entry name" value="TBC"/>
    <property type="match status" value="1"/>
</dbReference>
<feature type="binding site" evidence="4">
    <location>
        <position position="55"/>
    </location>
    <ligand>
        <name>Mg(2+)</name>
        <dbReference type="ChEBI" id="CHEBI:18420"/>
        <label>1</label>
    </ligand>
</feature>
<feature type="region of interest" description="Disordered" evidence="5">
    <location>
        <begin position="1330"/>
        <end position="1358"/>
    </location>
</feature>
<keyword evidence="4" id="KW-0479">Metal-binding</keyword>
<feature type="compositionally biased region" description="Basic and acidic residues" evidence="5">
    <location>
        <begin position="1573"/>
        <end position="1596"/>
    </location>
</feature>
<dbReference type="SUPFAM" id="SSF47923">
    <property type="entry name" value="Ypt/Rab-GAP domain of gyp1p"/>
    <property type="match status" value="2"/>
</dbReference>
<dbReference type="GO" id="GO:0005096">
    <property type="term" value="F:GTPase activator activity"/>
    <property type="evidence" value="ECO:0007669"/>
    <property type="project" value="UniProtKB-KW"/>
</dbReference>
<dbReference type="Gene3D" id="1.10.472.80">
    <property type="entry name" value="Ypt/Rab-GAP domain of gyp1p, domain 3"/>
    <property type="match status" value="1"/>
</dbReference>
<feature type="region of interest" description="Disordered" evidence="5">
    <location>
        <begin position="1573"/>
        <end position="1668"/>
    </location>
</feature>
<dbReference type="InterPro" id="IPR000195">
    <property type="entry name" value="Rab-GAP-TBC_dom"/>
</dbReference>
<reference evidence="8" key="1">
    <citation type="journal article" date="2013" name="Nat. Biotechnol.">
        <title>Chinese hamster genome sequenced from sorted chromosomes.</title>
        <authorList>
            <person name="Brinkrolf K."/>
            <person name="Rupp O."/>
            <person name="Laux H."/>
            <person name="Kollin F."/>
            <person name="Ernst W."/>
            <person name="Linke B."/>
            <person name="Kofler R."/>
            <person name="Romand S."/>
            <person name="Hesse F."/>
            <person name="Budach W.E."/>
            <person name="Galosy S."/>
            <person name="Muller D."/>
            <person name="Noll T."/>
            <person name="Wienberg J."/>
            <person name="Jostock T."/>
            <person name="Leonard M."/>
            <person name="Grillari J."/>
            <person name="Tauch A."/>
            <person name="Goesmann A."/>
            <person name="Helk B."/>
            <person name="Mott J.E."/>
            <person name="Puhler A."/>
            <person name="Borth N."/>
        </authorList>
    </citation>
    <scope>NUCLEOTIDE SEQUENCE [LARGE SCALE GENOMIC DNA]</scope>
    <source>
        <strain evidence="8">17A/GY</strain>
    </source>
</reference>
<sequence length="2160" mass="238734">MEKFKAAMLLGSVGDALGYGNVCRENSALGSIQEELQKTGGLDSLVLSPGKWPVSDNTIMHMATAEALTTDYWCLDDLYREMVKRYVETVEKLVEHRPDPSTIEGCLQLKPDNYLLAWHTPFSEKGSGFGAATKAMCIGMRYWKPERLETLVEVSIECGRMTHNHPTGFLGSLCTALFASYAVQGKPLVQWGRDMLKVVPLAEEYCRKTIRHMAEYQEHWFYFEAKWQFYLEERKISEDTESKATFPGNYDAEERDKTYKKWSSEGRGGRRGHDAPMIAYDALLAAGNNWTELCQRAMFHGGESGATGTIAGCLFGLLHGLATVPRGLYQELEHKGRLEDLGTALHRLSTEENSKKSKISREKMAMDAQILKKKISRTCDEAARTLLNSLLLYVLDRADGPKKTEDRATRANRPSQLQDVGRRPTRFQLLQAKFMGTGREPHLKKTREVGRLISKDKQGPGRSFVNATINKLLEKTKEGDNSASQRTPASEKPRWSPTGGNRTVKNILKKFLAAEEKEAKEKEARENPPAPRPGTARGLLPRIVGRSSILSKLRERFEQSGCLHSEAGVLPLHREGRKSKSLQKKKVHRPQVRVLHIATMATSCTRTPPARFLACTAEPLPAFSIATIVCGPQSWLSHCAKLSHSESRRWPIGETIMPSSSENLESRGNKSQGLMNEGHKGQLKSSMSQAGSHMDSHMAVDMDFSGMSTKVQALPGCVPVLSPLGLDSPRDTGLVGKDRTAEPNTQEMASDTQGMKENTMGTPEITMTVCSSEDETERTPSGSEKEPFFAFQWHMPELDAVSQVPLLAPLAVQAERRAQPAIKPPQITVQLPIVHEMPASPSPLQHAASHEDKRSQLLRREDVTENKQAAFSTVSEDRRGCQAPTILSKPRGMPVSLQPAAGGGPQEDIRDDTQVDGDASQMFLIPIPSKTVPGGIEKKHSLENLHDLGNCSGTLEDHISDLNWERHLCPKTNEAPTPSNGTSTYPTIGRCYAGVGTSLATDLQQGISPTALVPPQGCTRPAGSIASGKTIQFGQEEYKQPSDESASPPNIVQENVTHDLGNNSQSTLDKQPITSIKASGEVTTIGTVTGLTIPQPSGTQNPEYKITAWPAGAQDTKHKMMPHMGDSMDAGYKKMPQTSGAQDVKDKQMSWATGTQNNARKLPHVSQDIEPQITPHLGASQEPKHEIALWPSGTQNAEHKATSQQDNTQDTKQVALWPGGTQNNEQKITPQPHGAQDPEHKVVSQMGDTTDAEHKTTEWTGDAKNLRQKATLQPGDTQDTKYKIVPHTHDTQDTEHKMTTWVGDGQDGEQRPENKTMPWSGTVWDYKDKKTQKTRIHPLVSSRSPKDESRDTAGSISEDMVRSHVLMSAAPAVQPGEAADSCPGFVESPLCVSSEPALRKSSSGSDNKITAMGSMASPRPQKYPGEYPGHSQLPFVGQQALDRKYPVREQHFPVAHSPMYPLRPTTKGETRQEEPTCGPEPPVPTQKAEPRSVPQTKRLGNEAKESLPTQGDMGRPQSHLGSEETDTGHARLHQTGQRLYQSGQSDVLCVAEPQACASRDLVVNKKMPVEENLWQHRDRHQEHPLRPLGKQERSTAQRDSLQADENLATPGNPRKPCGLAMQKGNQSQGEASHPVPQAWGQPDSTTEEEPSAGTVGEPPSLDPTLGSQRSLGALHLPQEGQSLASSSRTTVCSLNTAADAPSLTSNTRGHLLFQTLAQDGPPSAPRAEKDLSDHRHRRSVHFAKYRAQSFSDQKAFELSFRPTVLRAGDTFEPPKSSEKSASDREKATNQLKNPRLAIALTPVSQVTLLKSLSQARRGSEAAATCSKARPRVPRIDPYGFERPEDFDYEAYEEFFSTYLVILTKRAIKWSKLLKRSGGVRKSLTVKRYVRKGIPLEHRARVWMAMSGAQAQMDQNPGYYQRLLEGEGSPSLEEAIRTDLNRTFPDNVRFRKTAEPCLQKTLYNVLLAYGLHNQGVGYCQGMNFIAGYLILITKNEEESFWLLDALVGRILPDYYSPAMLGLKTDQEVLAELVRMKLPAVAALMDGHGVLWTLLVSRWFICLFVDILPVETVLRIWDCLFNEGSKIIFRVALTLIKQHQEFILEAKSVPDICDKFKQITKGDFVTECHTFMQKIFSEPGRLSMTTITRLRESCRAALLSQG</sequence>
<evidence type="ECO:0000313" key="7">
    <source>
        <dbReference type="EMBL" id="ERE90282.1"/>
    </source>
</evidence>
<comment type="cofactor">
    <cofactor evidence="4">
        <name>Mg(2+)</name>
        <dbReference type="ChEBI" id="CHEBI:18420"/>
    </cofactor>
    <text evidence="4">Binds 2 magnesium ions per subunit.</text>
</comment>
<protein>
    <submittedName>
        <fullName evidence="7">[Protein ADP-ribosylarginine] hydrolase-like protein 1</fullName>
    </submittedName>
</protein>
<keyword evidence="4" id="KW-0460">Magnesium</keyword>
<feature type="region of interest" description="Disordered" evidence="5">
    <location>
        <begin position="1260"/>
        <end position="1281"/>
    </location>
</feature>
<dbReference type="GO" id="GO:0046872">
    <property type="term" value="F:metal ion binding"/>
    <property type="evidence" value="ECO:0007669"/>
    <property type="project" value="UniProtKB-KW"/>
</dbReference>
<name>A0A061IPC1_CRIGR</name>
<feature type="compositionally biased region" description="Polar residues" evidence="5">
    <location>
        <begin position="1268"/>
        <end position="1277"/>
    </location>
</feature>
<feature type="compositionally biased region" description="Basic and acidic residues" evidence="5">
    <location>
        <begin position="1775"/>
        <end position="1787"/>
    </location>
</feature>
<feature type="region of interest" description="Disordered" evidence="5">
    <location>
        <begin position="1457"/>
        <end position="1528"/>
    </location>
</feature>
<dbReference type="SUPFAM" id="SSF101478">
    <property type="entry name" value="ADP-ribosylglycohydrolase"/>
    <property type="match status" value="1"/>
</dbReference>
<feature type="binding site" evidence="4">
    <location>
        <position position="56"/>
    </location>
    <ligand>
        <name>Mg(2+)</name>
        <dbReference type="ChEBI" id="CHEBI:18420"/>
        <label>1</label>
    </ligand>
</feature>
<dbReference type="FunFam" id="1.10.8.270:FF:000027">
    <property type="entry name" value="Growth hormone regulated TBC protein 1"/>
    <property type="match status" value="1"/>
</dbReference>
<organism evidence="7 8">
    <name type="scientific">Cricetulus griseus</name>
    <name type="common">Chinese hamster</name>
    <name type="synonym">Cricetulus barabensis griseus</name>
    <dbReference type="NCBI Taxonomy" id="10029"/>
    <lineage>
        <taxon>Eukaryota</taxon>
        <taxon>Metazoa</taxon>
        <taxon>Chordata</taxon>
        <taxon>Craniata</taxon>
        <taxon>Vertebrata</taxon>
        <taxon>Euteleostomi</taxon>
        <taxon>Mammalia</taxon>
        <taxon>Eutheria</taxon>
        <taxon>Euarchontoglires</taxon>
        <taxon>Glires</taxon>
        <taxon>Rodentia</taxon>
        <taxon>Myomorpha</taxon>
        <taxon>Muroidea</taxon>
        <taxon>Cricetidae</taxon>
        <taxon>Cricetinae</taxon>
        <taxon>Cricetulus</taxon>
    </lineage>
</organism>
<evidence type="ECO:0000256" key="1">
    <source>
        <dbReference type="ARBA" id="ARBA00010702"/>
    </source>
</evidence>
<feature type="compositionally biased region" description="Polar residues" evidence="5">
    <location>
        <begin position="1043"/>
        <end position="1070"/>
    </location>
</feature>
<feature type="region of interest" description="Disordered" evidence="5">
    <location>
        <begin position="1036"/>
        <end position="1070"/>
    </location>
</feature>
<feature type="region of interest" description="Disordered" evidence="5">
    <location>
        <begin position="437"/>
        <end position="505"/>
    </location>
</feature>
<evidence type="ECO:0000313" key="8">
    <source>
        <dbReference type="Proteomes" id="UP000030759"/>
    </source>
</evidence>
<evidence type="ECO:0000256" key="4">
    <source>
        <dbReference type="PIRSR" id="PIRSR605502-1"/>
    </source>
</evidence>
<dbReference type="Pfam" id="PF03747">
    <property type="entry name" value="ADP_ribosyl_GH"/>
    <property type="match status" value="1"/>
</dbReference>
<feature type="region of interest" description="Disordered" evidence="5">
    <location>
        <begin position="1767"/>
        <end position="1789"/>
    </location>
</feature>
<gene>
    <name evidence="7" type="ORF">H671_1g1763</name>
</gene>
<dbReference type="PANTHER" id="PTHR16222">
    <property type="entry name" value="ADP-RIBOSYLGLYCOHYDROLASE"/>
    <property type="match status" value="1"/>
</dbReference>
<feature type="domain" description="Rab-GAP TBC" evidence="6">
    <location>
        <begin position="1892"/>
        <end position="2082"/>
    </location>
</feature>
<keyword evidence="7" id="KW-0378">Hydrolase</keyword>
<dbReference type="Gene3D" id="1.10.10.750">
    <property type="entry name" value="Ypt/Rab-GAP domain of gyp1p, domain 1"/>
    <property type="match status" value="1"/>
</dbReference>
<feature type="compositionally biased region" description="Basic and acidic residues" evidence="5">
    <location>
        <begin position="439"/>
        <end position="459"/>
    </location>
</feature>
<comment type="similarity">
    <text evidence="1">Belongs to the ADP-ribosylglycohydrolase family.</text>
</comment>
<feature type="region of interest" description="Disordered" evidence="5">
    <location>
        <begin position="401"/>
        <end position="425"/>
    </location>
</feature>
<dbReference type="EMBL" id="KE664131">
    <property type="protein sequence ID" value="ERE90282.1"/>
    <property type="molecule type" value="Genomic_DNA"/>
</dbReference>
<dbReference type="PROSITE" id="PS50086">
    <property type="entry name" value="TBC_RABGAP"/>
    <property type="match status" value="1"/>
</dbReference>
<feature type="region of interest" description="Disordered" evidence="5">
    <location>
        <begin position="1215"/>
        <end position="1240"/>
    </location>
</feature>
<dbReference type="PANTHER" id="PTHR16222:SF23">
    <property type="entry name" value="INACTIVE ADP-RIBOSYLTRANSFERASE ARH2"/>
    <property type="match status" value="1"/>
</dbReference>
<feature type="region of interest" description="Disordered" evidence="5">
    <location>
        <begin position="517"/>
        <end position="541"/>
    </location>
</feature>
<dbReference type="FunFam" id="1.10.472.80:FF:000029">
    <property type="entry name" value="Growth hormone-regulated TBC protein 1"/>
    <property type="match status" value="1"/>
</dbReference>
<dbReference type="Proteomes" id="UP000030759">
    <property type="component" value="Unassembled WGS sequence"/>
</dbReference>
<dbReference type="Gene3D" id="1.10.8.270">
    <property type="entry name" value="putative rabgap domain of human tbc1 domain family member 14 like domains"/>
    <property type="match status" value="1"/>
</dbReference>
<feature type="region of interest" description="Disordered" evidence="5">
    <location>
        <begin position="654"/>
        <end position="688"/>
    </location>
</feature>
<feature type="region of interest" description="Disordered" evidence="5">
    <location>
        <begin position="872"/>
        <end position="910"/>
    </location>
</feature>
<evidence type="ECO:0000256" key="3">
    <source>
        <dbReference type="ARBA" id="ARBA00043879"/>
    </source>
</evidence>
<dbReference type="InterPro" id="IPR050792">
    <property type="entry name" value="ADP-ribosylglycohydrolase"/>
</dbReference>
<feature type="compositionally biased region" description="Polar residues" evidence="5">
    <location>
        <begin position="1220"/>
        <end position="1229"/>
    </location>
</feature>
<feature type="compositionally biased region" description="Basic and acidic residues" evidence="5">
    <location>
        <begin position="517"/>
        <end position="526"/>
    </location>
</feature>